<dbReference type="SUPFAM" id="SSF53756">
    <property type="entry name" value="UDP-Glycosyltransferase/glycogen phosphorylase"/>
    <property type="match status" value="1"/>
</dbReference>
<feature type="compositionally biased region" description="Low complexity" evidence="4">
    <location>
        <begin position="367"/>
        <end position="406"/>
    </location>
</feature>
<dbReference type="OrthoDB" id="9810929at2"/>
<feature type="domain" description="N-acetyltransferase" evidence="5">
    <location>
        <begin position="38"/>
        <end position="190"/>
    </location>
</feature>
<protein>
    <recommendedName>
        <fullName evidence="1">D-inositol 3-phosphate glycosyltransferase</fullName>
    </recommendedName>
</protein>
<dbReference type="Proteomes" id="UP000195981">
    <property type="component" value="Unassembled WGS sequence"/>
</dbReference>
<dbReference type="GO" id="GO:1901137">
    <property type="term" value="P:carbohydrate derivative biosynthetic process"/>
    <property type="evidence" value="ECO:0007669"/>
    <property type="project" value="UniProtKB-ARBA"/>
</dbReference>
<reference evidence="6 7" key="1">
    <citation type="submission" date="2017-02" db="EMBL/GenBank/DDBJ databases">
        <authorList>
            <person name="Peterson S.W."/>
        </authorList>
    </citation>
    <scope>NUCLEOTIDE SEQUENCE [LARGE SCALE GENOMIC DNA]</scope>
    <source>
        <strain evidence="6 7">CIP104813</strain>
    </source>
</reference>
<dbReference type="InterPro" id="IPR016181">
    <property type="entry name" value="Acyl_CoA_acyltransferase"/>
</dbReference>
<dbReference type="PANTHER" id="PTHR45947">
    <property type="entry name" value="SULFOQUINOVOSYL TRANSFERASE SQD2"/>
    <property type="match status" value="1"/>
</dbReference>
<dbReference type="InterPro" id="IPR000182">
    <property type="entry name" value="GNAT_dom"/>
</dbReference>
<evidence type="ECO:0000256" key="4">
    <source>
        <dbReference type="SAM" id="MobiDB-lite"/>
    </source>
</evidence>
<evidence type="ECO:0000313" key="7">
    <source>
        <dbReference type="Proteomes" id="UP000195981"/>
    </source>
</evidence>
<dbReference type="SUPFAM" id="SSF55729">
    <property type="entry name" value="Acyl-CoA N-acyltransferases (Nat)"/>
    <property type="match status" value="2"/>
</dbReference>
<dbReference type="InterPro" id="IPR001296">
    <property type="entry name" value="Glyco_trans_1"/>
</dbReference>
<dbReference type="Pfam" id="PF00583">
    <property type="entry name" value="Acetyltransf_1"/>
    <property type="match status" value="2"/>
</dbReference>
<keyword evidence="2 6" id="KW-0328">Glycosyltransferase</keyword>
<dbReference type="GO" id="GO:0016757">
    <property type="term" value="F:glycosyltransferase activity"/>
    <property type="evidence" value="ECO:0007669"/>
    <property type="project" value="UniProtKB-KW"/>
</dbReference>
<dbReference type="PANTHER" id="PTHR45947:SF3">
    <property type="entry name" value="SULFOQUINOVOSYL TRANSFERASE SQD2"/>
    <property type="match status" value="1"/>
</dbReference>
<keyword evidence="3 6" id="KW-0808">Transferase</keyword>
<dbReference type="RefSeq" id="WP_159458003.1">
    <property type="nucleotide sequence ID" value="NZ_FWFG01000064.1"/>
</dbReference>
<dbReference type="AlphaFoldDB" id="A0A1X6X289"/>
<feature type="compositionally biased region" description="Low complexity" evidence="4">
    <location>
        <begin position="25"/>
        <end position="34"/>
    </location>
</feature>
<name>A0A1X6X289_9MICO</name>
<dbReference type="InterPro" id="IPR028098">
    <property type="entry name" value="Glyco_trans_4-like_N"/>
</dbReference>
<organism evidence="6 7">
    <name type="scientific">Brachybacterium nesterenkovii</name>
    <dbReference type="NCBI Taxonomy" id="47847"/>
    <lineage>
        <taxon>Bacteria</taxon>
        <taxon>Bacillati</taxon>
        <taxon>Actinomycetota</taxon>
        <taxon>Actinomycetes</taxon>
        <taxon>Micrococcales</taxon>
        <taxon>Dermabacteraceae</taxon>
        <taxon>Brachybacterium</taxon>
    </lineage>
</organism>
<dbReference type="InterPro" id="IPR050194">
    <property type="entry name" value="Glycosyltransferase_grp1"/>
</dbReference>
<accession>A0A1X6X289</accession>
<dbReference type="Gene3D" id="3.40.50.2000">
    <property type="entry name" value="Glycogen Phosphorylase B"/>
    <property type="match status" value="2"/>
</dbReference>
<dbReference type="Pfam" id="PF13439">
    <property type="entry name" value="Glyco_transf_4"/>
    <property type="match status" value="1"/>
</dbReference>
<feature type="domain" description="N-acetyltransferase" evidence="5">
    <location>
        <begin position="213"/>
        <end position="369"/>
    </location>
</feature>
<evidence type="ECO:0000259" key="5">
    <source>
        <dbReference type="PROSITE" id="PS51186"/>
    </source>
</evidence>
<feature type="region of interest" description="Disordered" evidence="4">
    <location>
        <begin position="194"/>
        <end position="213"/>
    </location>
</feature>
<gene>
    <name evidence="6" type="ORF">FM110_07025</name>
</gene>
<dbReference type="PROSITE" id="PS51186">
    <property type="entry name" value="GNAT"/>
    <property type="match status" value="2"/>
</dbReference>
<evidence type="ECO:0000256" key="2">
    <source>
        <dbReference type="ARBA" id="ARBA00022676"/>
    </source>
</evidence>
<dbReference type="Gene3D" id="3.40.630.30">
    <property type="match status" value="2"/>
</dbReference>
<feature type="region of interest" description="Disordered" evidence="4">
    <location>
        <begin position="1"/>
        <end position="46"/>
    </location>
</feature>
<dbReference type="EMBL" id="FWFG01000064">
    <property type="protein sequence ID" value="SLM91805.1"/>
    <property type="molecule type" value="Genomic_DNA"/>
</dbReference>
<dbReference type="GO" id="GO:0016747">
    <property type="term" value="F:acyltransferase activity, transferring groups other than amino-acyl groups"/>
    <property type="evidence" value="ECO:0007669"/>
    <property type="project" value="InterPro"/>
</dbReference>
<dbReference type="Pfam" id="PF00534">
    <property type="entry name" value="Glycos_transf_1"/>
    <property type="match status" value="1"/>
</dbReference>
<evidence type="ECO:0000313" key="6">
    <source>
        <dbReference type="EMBL" id="SLM91805.1"/>
    </source>
</evidence>
<evidence type="ECO:0000256" key="1">
    <source>
        <dbReference type="ARBA" id="ARBA00021292"/>
    </source>
</evidence>
<proteinExistence type="predicted"/>
<evidence type="ECO:0000256" key="3">
    <source>
        <dbReference type="ARBA" id="ARBA00022679"/>
    </source>
</evidence>
<keyword evidence="7" id="KW-1185">Reference proteome</keyword>
<sequence>MPIDDSPAPLPTAAPGPASRDGVRAPSDAAPDAAPRGRTVRELTPEDAPVVREVMQAAFAEYTTPDFSYGTERETDASIRTELEGAGRALGIFDGDAPVAVVKMHPDAGSDLLYFWRLSVLPSYRGQGLSGHLITALAALARTEGFAGLACNVVPRHAGLTEVYRRHGMRLIGEEEFTAPDGTEMTLLRLEGRFDEDLAPSPPDRSPASSPRRALRELGAEDAELLACVIHDAFRQYDATEAPSGAMLETPETLAAEMARGMRAIAVQVDDVVFAAMKTTVSRTRALQLSRVAVAPEHRGQGHARALVEWALAEAEAQGLRAVTCTVRADEPGNIALYEHLGFAVSAHGVHVSLTGRQHQVVQMRRPVAGGPRAASAASPGSGAGTADRGAAGTATTGTADAATGTEQDARPGTELDAAQDTKLGSKQDTKQGSTEGAAPRPLRIAAVCLHTSPLAPPGAADAGGMNVVVLEQARALAARGHQVDLLTRRTDPAAPFVIGIAPGLRLFHLDAGPARPLAKSAMEQTIAPFAAALARHLDSGIAYDVLHAHHWFSGVAALDAARARGLPLVQSFHSVAAPEGAATLDHGEPPESPGRIAGERRAATQADLVVAVSESEARTVRERYDVPAARIRTVLPGVDTRVFHPAEDEHNAPGDTDTDTGSLTLLHAARLQPLKAPDLAIEVLAALGPDSPARLVLAGGASEDDADQPRHLEELAQRLGVADRIELIGSVDRAELSRRMREADALLLTSWSETFGLVALEAQASGTPVIAWSGAGGVTEAVGPDGVVLGSRSPEDWAAAVRTLLADPEQRHERSRAARAFAESRTWEVSALRLEACYRHVLVEEENR</sequence>
<dbReference type="CDD" id="cd04301">
    <property type="entry name" value="NAT_SF"/>
    <property type="match status" value="2"/>
</dbReference>
<feature type="region of interest" description="Disordered" evidence="4">
    <location>
        <begin position="367"/>
        <end position="440"/>
    </location>
</feature>